<sequence>MYRIINDIISTIEGLWTGFMTWIDSIVGGFSYFKYIWTLRIKNLFIVILLVVIFLLFIWIFKKIAFGLVDEHYGIKKEKKSSFFQRRRLKKEKKMTATDPASEIEDDQLWYINKKYR</sequence>
<keyword evidence="1" id="KW-1133">Transmembrane helix</keyword>
<dbReference type="eggNOG" id="ENOG502ZFXX">
    <property type="taxonomic scope" value="Bacteria"/>
</dbReference>
<comment type="caution">
    <text evidence="2">The sequence shown here is derived from an EMBL/GenBank/DDBJ whole genome shotgun (WGS) entry which is preliminary data.</text>
</comment>
<accession>M2Q204</accession>
<dbReference type="EMBL" id="AGEJ01000022">
    <property type="protein sequence ID" value="EMD16311.1"/>
    <property type="molecule type" value="Genomic_DNA"/>
</dbReference>
<protein>
    <submittedName>
        <fullName evidence="2">Uncharacterized protein</fullName>
    </submittedName>
</protein>
<dbReference type="AlphaFoldDB" id="M2Q204"/>
<feature type="transmembrane region" description="Helical" evidence="1">
    <location>
        <begin position="12"/>
        <end position="32"/>
    </location>
</feature>
<feature type="transmembrane region" description="Helical" evidence="1">
    <location>
        <begin position="44"/>
        <end position="61"/>
    </location>
</feature>
<keyword evidence="3" id="KW-1185">Reference proteome</keyword>
<proteinExistence type="predicted"/>
<organism evidence="2 3">
    <name type="scientific">Eggerthia catenaformis OT 569 = DSM 20559</name>
    <dbReference type="NCBI Taxonomy" id="999415"/>
    <lineage>
        <taxon>Bacteria</taxon>
        <taxon>Bacillati</taxon>
        <taxon>Bacillota</taxon>
        <taxon>Erysipelotrichia</taxon>
        <taxon>Erysipelotrichales</taxon>
        <taxon>Coprobacillaceae</taxon>
        <taxon>Eggerthia</taxon>
    </lineage>
</organism>
<name>M2Q204_9FIRM</name>
<evidence type="ECO:0000313" key="3">
    <source>
        <dbReference type="Proteomes" id="UP000011758"/>
    </source>
</evidence>
<keyword evidence="1" id="KW-0812">Transmembrane</keyword>
<dbReference type="BioCyc" id="ECAT999415-HMP:GTTI-1476-MONOMER"/>
<dbReference type="Proteomes" id="UP000011758">
    <property type="component" value="Unassembled WGS sequence"/>
</dbReference>
<evidence type="ECO:0000313" key="2">
    <source>
        <dbReference type="EMBL" id="EMD16311.1"/>
    </source>
</evidence>
<dbReference type="RefSeq" id="WP_004803530.1">
    <property type="nucleotide sequence ID" value="NZ_KB446649.1"/>
</dbReference>
<dbReference type="STRING" id="999415.HMPREF9943_01432"/>
<gene>
    <name evidence="2" type="ORF">HMPREF9943_01432</name>
</gene>
<evidence type="ECO:0000256" key="1">
    <source>
        <dbReference type="SAM" id="Phobius"/>
    </source>
</evidence>
<reference evidence="2 3" key="1">
    <citation type="submission" date="2013-02" db="EMBL/GenBank/DDBJ databases">
        <title>The Genome Sequence of Lactobacillus catenaformis F0143.</title>
        <authorList>
            <consortium name="The Broad Institute Genome Sequencing Platform"/>
            <person name="Earl A."/>
            <person name="Ward D."/>
            <person name="Feldgarden M."/>
            <person name="Gevers D."/>
            <person name="Izard J."/>
            <person name="Blanton J.M."/>
            <person name="Mathney J."/>
            <person name="Dewhirst F.E."/>
            <person name="Young S.K."/>
            <person name="Zeng Q."/>
            <person name="Gargeya S."/>
            <person name="Fitzgerald M."/>
            <person name="Haas B."/>
            <person name="Abouelleil A."/>
            <person name="Alvarado L."/>
            <person name="Arachchi H.M."/>
            <person name="Berlin A."/>
            <person name="Chapman S.B."/>
            <person name="Gearin G."/>
            <person name="Goldberg J."/>
            <person name="Griggs A."/>
            <person name="Gujja S."/>
            <person name="Hansen M."/>
            <person name="Heiman D."/>
            <person name="Howarth C."/>
            <person name="Larimer J."/>
            <person name="Lui A."/>
            <person name="MacDonald P.J.P."/>
            <person name="McCowen C."/>
            <person name="Montmayeur A."/>
            <person name="Murphy C."/>
            <person name="Neiman D."/>
            <person name="Pearson M."/>
            <person name="Priest M."/>
            <person name="Roberts A."/>
            <person name="Saif S."/>
            <person name="Shea T."/>
            <person name="Sisk P."/>
            <person name="Stolte C."/>
            <person name="Sykes S."/>
            <person name="Wortman J."/>
            <person name="Nusbaum C."/>
            <person name="Birren B."/>
        </authorList>
    </citation>
    <scope>NUCLEOTIDE SEQUENCE [LARGE SCALE GENOMIC DNA]</scope>
    <source>
        <strain evidence="2 3">OT 569</strain>
    </source>
</reference>
<keyword evidence="1" id="KW-0472">Membrane</keyword>